<gene>
    <name evidence="1" type="ORF">SAMN06265371_11098</name>
</gene>
<accession>A0A238YS61</accession>
<keyword evidence="2" id="KW-1185">Reference proteome</keyword>
<dbReference type="EMBL" id="FZNT01000010">
    <property type="protein sequence ID" value="SNR73443.1"/>
    <property type="molecule type" value="Genomic_DNA"/>
</dbReference>
<dbReference type="Proteomes" id="UP000198384">
    <property type="component" value="Unassembled WGS sequence"/>
</dbReference>
<protein>
    <submittedName>
        <fullName evidence="1">Uncharacterized protein</fullName>
    </submittedName>
</protein>
<proteinExistence type="predicted"/>
<dbReference type="AlphaFoldDB" id="A0A238YS61"/>
<name>A0A238YS61_9FLAO</name>
<evidence type="ECO:0000313" key="1">
    <source>
        <dbReference type="EMBL" id="SNR73443.1"/>
    </source>
</evidence>
<reference evidence="1 2" key="1">
    <citation type="submission" date="2017-06" db="EMBL/GenBank/DDBJ databases">
        <authorList>
            <person name="Kim H.J."/>
            <person name="Triplett B.A."/>
        </authorList>
    </citation>
    <scope>NUCLEOTIDE SEQUENCE [LARGE SCALE GENOMIC DNA]</scope>
    <source>
        <strain evidence="1 2">DSM 29150</strain>
    </source>
</reference>
<evidence type="ECO:0000313" key="2">
    <source>
        <dbReference type="Proteomes" id="UP000198384"/>
    </source>
</evidence>
<dbReference type="OrthoDB" id="1451549at2"/>
<organism evidence="1 2">
    <name type="scientific">Lutibacter agarilyticus</name>
    <dbReference type="NCBI Taxonomy" id="1109740"/>
    <lineage>
        <taxon>Bacteria</taxon>
        <taxon>Pseudomonadati</taxon>
        <taxon>Bacteroidota</taxon>
        <taxon>Flavobacteriia</taxon>
        <taxon>Flavobacteriales</taxon>
        <taxon>Flavobacteriaceae</taxon>
        <taxon>Lutibacter</taxon>
    </lineage>
</organism>
<dbReference type="RefSeq" id="WP_089382666.1">
    <property type="nucleotide sequence ID" value="NZ_FZNT01000010.1"/>
</dbReference>
<sequence>MDLINEALRYEQQKLSLKTTSDRIVASKKLKTLILGLNEIYKKTKNPELMDIMKRLTVIKRKVEKRLNLRITI</sequence>